<dbReference type="EMBL" id="MN738969">
    <property type="protein sequence ID" value="QHT33602.1"/>
    <property type="molecule type" value="Genomic_DNA"/>
</dbReference>
<feature type="domain" description="CMP/dCMP-type deaminase" evidence="4">
    <location>
        <begin position="58"/>
        <end position="188"/>
    </location>
</feature>
<dbReference type="GO" id="GO:0016787">
    <property type="term" value="F:hydrolase activity"/>
    <property type="evidence" value="ECO:0007669"/>
    <property type="project" value="InterPro"/>
</dbReference>
<evidence type="ECO:0000256" key="1">
    <source>
        <dbReference type="ARBA" id="ARBA00022723"/>
    </source>
</evidence>
<dbReference type="PROSITE" id="PS51747">
    <property type="entry name" value="CYT_DCMP_DEAMINASES_2"/>
    <property type="match status" value="1"/>
</dbReference>
<evidence type="ECO:0000256" key="2">
    <source>
        <dbReference type="ARBA" id="ARBA00022833"/>
    </source>
</evidence>
<protein>
    <recommendedName>
        <fullName evidence="4">CMP/dCMP-type deaminase domain-containing protein</fullName>
    </recommendedName>
</protein>
<dbReference type="PROSITE" id="PS00903">
    <property type="entry name" value="CYT_DCMP_DEAMINASES_1"/>
    <property type="match status" value="1"/>
</dbReference>
<dbReference type="Pfam" id="PF00383">
    <property type="entry name" value="dCMP_cyt_deam_1"/>
    <property type="match status" value="1"/>
</dbReference>
<proteinExistence type="predicted"/>
<feature type="compositionally biased region" description="Low complexity" evidence="3">
    <location>
        <begin position="27"/>
        <end position="42"/>
    </location>
</feature>
<dbReference type="SUPFAM" id="SSF53927">
    <property type="entry name" value="Cytidine deaminase-like"/>
    <property type="match status" value="1"/>
</dbReference>
<dbReference type="InterPro" id="IPR016193">
    <property type="entry name" value="Cytidine_deaminase-like"/>
</dbReference>
<keyword evidence="1" id="KW-0479">Metal-binding</keyword>
<keyword evidence="2" id="KW-0862">Zinc</keyword>
<dbReference type="InterPro" id="IPR016192">
    <property type="entry name" value="APOBEC/CMP_deaminase_Zn-bd"/>
</dbReference>
<feature type="region of interest" description="Disordered" evidence="3">
    <location>
        <begin position="27"/>
        <end position="53"/>
    </location>
</feature>
<dbReference type="GO" id="GO:0008270">
    <property type="term" value="F:zinc ion binding"/>
    <property type="evidence" value="ECO:0007669"/>
    <property type="project" value="InterPro"/>
</dbReference>
<evidence type="ECO:0000256" key="3">
    <source>
        <dbReference type="SAM" id="MobiDB-lite"/>
    </source>
</evidence>
<evidence type="ECO:0000313" key="5">
    <source>
        <dbReference type="EMBL" id="QHT33602.1"/>
    </source>
</evidence>
<accession>A0A6C0EXW0</accession>
<dbReference type="AlphaFoldDB" id="A0A6C0EXW0"/>
<sequence length="209" mass="23526">MYSYSYKKTKENSASPIHEKYANYNASSLTSDSSSSDSDSSPSPSPSHKVYRQRHISNKDQRFASIALEEASKSTLLMQHGCIAVLNGKVLAKGCNNIRSHSKDGLLHFRKCCSAHAEISVLHKLCIMELSPKIVQKLVLYIVRISRSGEMAESAPCFHCTLRMKKLNIKAIVFSNSDGELEKRRINEYDTDKLTYGAKRVIDPSFYIR</sequence>
<reference evidence="5" key="1">
    <citation type="journal article" date="2020" name="Nature">
        <title>Giant virus diversity and host interactions through global metagenomics.</title>
        <authorList>
            <person name="Schulz F."/>
            <person name="Roux S."/>
            <person name="Paez-Espino D."/>
            <person name="Jungbluth S."/>
            <person name="Walsh D.A."/>
            <person name="Denef V.J."/>
            <person name="McMahon K.D."/>
            <person name="Konstantinidis K.T."/>
            <person name="Eloe-Fadrosh E.A."/>
            <person name="Kyrpides N.C."/>
            <person name="Woyke T."/>
        </authorList>
    </citation>
    <scope>NUCLEOTIDE SEQUENCE</scope>
    <source>
        <strain evidence="5">GVMAG-M-3300009161-36</strain>
    </source>
</reference>
<name>A0A6C0EXW0_9ZZZZ</name>
<dbReference type="Gene3D" id="3.40.140.10">
    <property type="entry name" value="Cytidine Deaminase, domain 2"/>
    <property type="match status" value="1"/>
</dbReference>
<organism evidence="5">
    <name type="scientific">viral metagenome</name>
    <dbReference type="NCBI Taxonomy" id="1070528"/>
    <lineage>
        <taxon>unclassified sequences</taxon>
        <taxon>metagenomes</taxon>
        <taxon>organismal metagenomes</taxon>
    </lineage>
</organism>
<dbReference type="InterPro" id="IPR002125">
    <property type="entry name" value="CMP_dCMP_dom"/>
</dbReference>
<evidence type="ECO:0000259" key="4">
    <source>
        <dbReference type="PROSITE" id="PS51747"/>
    </source>
</evidence>